<feature type="compositionally biased region" description="Polar residues" evidence="2">
    <location>
        <begin position="300"/>
        <end position="309"/>
    </location>
</feature>
<dbReference type="GO" id="GO:0003723">
    <property type="term" value="F:RNA binding"/>
    <property type="evidence" value="ECO:0007669"/>
    <property type="project" value="UniProtKB-UniRule"/>
</dbReference>
<dbReference type="KEGG" id="cthr:CTHT_0016200"/>
<keyword evidence="5" id="KW-1185">Reference proteome</keyword>
<proteinExistence type="predicted"/>
<sequence length="1028" mass="107914">MAFFSPEPDRLEYNSRIYTLYPAPFNFPSTSAIASAWMQDEEEQSPRIVAASLSPLSPKPISVQSIQNTVVSKLQDQAATAEAAAAATVASPAPPPLFPNISHHRPVPLPLPLAMDPMPEQPAIAESIVTNADAVSDVGRDDNESINYSDGDERDVGQEPQDKADPDAAADANDDYAKTFDSPIEPSENEHEHEHEHEHQGEADEAQLNQPGVPEAAESMNAFSVPMTLPFAQSTQNIQSTQPSQVQAQAQAQTPAAALQIQVPASAATLQSPSAPPGLPGLPFTASTTAATPAHEQANGPDTSSSSGAENPFSAPKASPPLSPAAPNTVPSTEETLADPSADATPVAPPAPVAAPATAAAPAPQSANEDDAAVDIQKLVNDLTAKAAGSSSASSNAGPSQDKPSAAAAVTTAPTTAATLQATPTSSTSSSTSTLPAPSHPSLPPKPNLPPPPASLPAIPPSAFQPRGTNGPVPSVPMNSASAGAPHGTYMPPGAPGAGNDGIASLPPHPSAAYGAPSHLPPSHMPSAPHYPPASDASAPGNYHHGASIKQLWEQFLADEKRYTSEAKWERFPEGSRIFIGNLSSERVTKREVFDVFHRFGRLAQISLKNAYGFVQYHTVAEGQAAMLGAQGIELGGRRIHLEVSRTQKKKEDRDRSPNRRRGREDDRFNGGDRGWRRDDYRPGRSPSPRRGRDGYGRDRDFGGHGERRRSRSPRYGRYGDEYRRRSPSPHRRVPSDADRLDLPRRFGADVPDVQFLLLQEVSREFVNWVQGAFHNRGLKTDVMYLNPRFPRDTVVQRQVVEGVHAIVDLDYAAQSKGKIPIQVFIRSGGSTVRFELYQDIDPPVAAELVIREKNNSAAHLAQPQAPTAAPYAPHAYAPPAAAPPAYAYPYAAPAAAPVAPAQPAAPAAPDLTNIVGQLDNNALQALLSSLQTAQAAQNPAAAAHSGVPAAQPTAPAAPAAAPQIDVNALLGNLRAAAAAQQPAAPAPAAPPAYGYGAAAPAPAVPTVDASTAQHVQSIIDTLKRAAQ</sequence>
<dbReference type="EMBL" id="GL988040">
    <property type="protein sequence ID" value="EGS22104.1"/>
    <property type="molecule type" value="Genomic_DNA"/>
</dbReference>
<feature type="compositionally biased region" description="Basic and acidic residues" evidence="2">
    <location>
        <begin position="641"/>
        <end position="683"/>
    </location>
</feature>
<dbReference type="InterPro" id="IPR035979">
    <property type="entry name" value="RBD_domain_sf"/>
</dbReference>
<feature type="compositionally biased region" description="Pro residues" evidence="2">
    <location>
        <begin position="519"/>
        <end position="532"/>
    </location>
</feature>
<evidence type="ECO:0000256" key="2">
    <source>
        <dbReference type="SAM" id="MobiDB-lite"/>
    </source>
</evidence>
<feature type="domain" description="RRM" evidence="3">
    <location>
        <begin position="576"/>
        <end position="647"/>
    </location>
</feature>
<dbReference type="PROSITE" id="PS50102">
    <property type="entry name" value="RRM"/>
    <property type="match status" value="1"/>
</dbReference>
<dbReference type="OMA" id="LENQMDP"/>
<feature type="compositionally biased region" description="Low complexity" evidence="2">
    <location>
        <begin position="354"/>
        <end position="367"/>
    </location>
</feature>
<dbReference type="PANTHER" id="PTHR23295:SF6">
    <property type="entry name" value="NEOSIN, ISOFORM A"/>
    <property type="match status" value="1"/>
</dbReference>
<evidence type="ECO:0000313" key="4">
    <source>
        <dbReference type="EMBL" id="EGS22104.1"/>
    </source>
</evidence>
<feature type="region of interest" description="Disordered" evidence="2">
    <location>
        <begin position="641"/>
        <end position="739"/>
    </location>
</feature>
<dbReference type="Gene3D" id="3.30.70.330">
    <property type="match status" value="1"/>
</dbReference>
<feature type="compositionally biased region" description="Basic and acidic residues" evidence="2">
    <location>
        <begin position="188"/>
        <end position="202"/>
    </location>
</feature>
<dbReference type="eggNOG" id="KOG0118">
    <property type="taxonomic scope" value="Eukaryota"/>
</dbReference>
<dbReference type="STRING" id="759272.G0S271"/>
<feature type="compositionally biased region" description="Pro residues" evidence="2">
    <location>
        <begin position="438"/>
        <end position="460"/>
    </location>
</feature>
<dbReference type="HOGENOM" id="CLU_013226_0_0_1"/>
<keyword evidence="1" id="KW-0694">RNA-binding</keyword>
<dbReference type="InterPro" id="IPR000504">
    <property type="entry name" value="RRM_dom"/>
</dbReference>
<evidence type="ECO:0000256" key="1">
    <source>
        <dbReference type="PROSITE-ProRule" id="PRU00176"/>
    </source>
</evidence>
<name>G0S271_CHATD</name>
<dbReference type="AlphaFoldDB" id="G0S271"/>
<dbReference type="SUPFAM" id="SSF54928">
    <property type="entry name" value="RNA-binding domain, RBD"/>
    <property type="match status" value="1"/>
</dbReference>
<evidence type="ECO:0000259" key="3">
    <source>
        <dbReference type="PROSITE" id="PS50102"/>
    </source>
</evidence>
<feature type="region of interest" description="Disordered" evidence="2">
    <location>
        <begin position="132"/>
        <end position="543"/>
    </location>
</feature>
<dbReference type="GeneID" id="18255658"/>
<feature type="compositionally biased region" description="Low complexity" evidence="2">
    <location>
        <begin position="238"/>
        <end position="262"/>
    </location>
</feature>
<feature type="compositionally biased region" description="Low complexity" evidence="2">
    <location>
        <begin position="281"/>
        <end position="294"/>
    </location>
</feature>
<feature type="compositionally biased region" description="Basic and acidic residues" evidence="2">
    <location>
        <begin position="154"/>
        <end position="166"/>
    </location>
</feature>
<feature type="compositionally biased region" description="Basic and acidic residues" evidence="2">
    <location>
        <begin position="691"/>
        <end position="706"/>
    </location>
</feature>
<protein>
    <submittedName>
        <fullName evidence="4">Putative RNA-binding protein</fullName>
    </submittedName>
</protein>
<dbReference type="SMART" id="SM00360">
    <property type="entry name" value="RRM"/>
    <property type="match status" value="1"/>
</dbReference>
<dbReference type="OrthoDB" id="10044938at2759"/>
<dbReference type="Proteomes" id="UP000008066">
    <property type="component" value="Unassembled WGS sequence"/>
</dbReference>
<dbReference type="Pfam" id="PF00076">
    <property type="entry name" value="RRM_1"/>
    <property type="match status" value="1"/>
</dbReference>
<feature type="compositionally biased region" description="Low complexity" evidence="2">
    <location>
        <begin position="404"/>
        <end position="437"/>
    </location>
</feature>
<dbReference type="RefSeq" id="XP_006692123.1">
    <property type="nucleotide sequence ID" value="XM_006692060.1"/>
</dbReference>
<evidence type="ECO:0000313" key="5">
    <source>
        <dbReference type="Proteomes" id="UP000008066"/>
    </source>
</evidence>
<accession>G0S271</accession>
<dbReference type="InterPro" id="IPR012677">
    <property type="entry name" value="Nucleotide-bd_a/b_plait_sf"/>
</dbReference>
<reference evidence="4 5" key="1">
    <citation type="journal article" date="2011" name="Cell">
        <title>Insight into structure and assembly of the nuclear pore complex by utilizing the genome of a eukaryotic thermophile.</title>
        <authorList>
            <person name="Amlacher S."/>
            <person name="Sarges P."/>
            <person name="Flemming D."/>
            <person name="van Noort V."/>
            <person name="Kunze R."/>
            <person name="Devos D.P."/>
            <person name="Arumugam M."/>
            <person name="Bork P."/>
            <person name="Hurt E."/>
        </authorList>
    </citation>
    <scope>NUCLEOTIDE SEQUENCE [LARGE SCALE GENOMIC DNA]</scope>
    <source>
        <strain evidence="5">DSM 1495 / CBS 144.50 / IMI 039719</strain>
    </source>
</reference>
<dbReference type="InterPro" id="IPR052600">
    <property type="entry name" value="Nuc_rcpt_coact/corep"/>
</dbReference>
<feature type="compositionally biased region" description="Low complexity" evidence="2">
    <location>
        <begin position="385"/>
        <end position="397"/>
    </location>
</feature>
<dbReference type="PANTHER" id="PTHR23295">
    <property type="entry name" value="NUCLEAR RECEPTOR COACTIVATOR 5-RELATED"/>
    <property type="match status" value="1"/>
</dbReference>
<gene>
    <name evidence="4" type="ORF">CTHT_0016200</name>
</gene>
<organism evidence="5">
    <name type="scientific">Chaetomium thermophilum (strain DSM 1495 / CBS 144.50 / IMI 039719)</name>
    <name type="common">Thermochaetoides thermophila</name>
    <dbReference type="NCBI Taxonomy" id="759272"/>
    <lineage>
        <taxon>Eukaryota</taxon>
        <taxon>Fungi</taxon>
        <taxon>Dikarya</taxon>
        <taxon>Ascomycota</taxon>
        <taxon>Pezizomycotina</taxon>
        <taxon>Sordariomycetes</taxon>
        <taxon>Sordariomycetidae</taxon>
        <taxon>Sordariales</taxon>
        <taxon>Chaetomiaceae</taxon>
        <taxon>Thermochaetoides</taxon>
    </lineage>
</organism>